<comment type="function">
    <text evidence="8">Catalyzes the acetylation of L-2,4-diaminobutyrate (DABA) to gamma-N-acetyl-alpha,gamma-diaminobutyric acid (ADABA) with acetyl coenzyme A.</text>
</comment>
<sequence>MAVHKLIDSCPPLDANSSYCNLLQCSHFADTSVIAEEGDEKLGFISGYLIPGRTDTLFIWQVAVAEKARGLGLASIMLRNIIERPQCRSVRFIETTITEHNLPSWALFQSAAEKLSASLQSSPWMDSQTHFDGLHDSETCVRIGPIAQTTI</sequence>
<dbReference type="Proteomes" id="UP001055658">
    <property type="component" value="Chromosome"/>
</dbReference>
<dbReference type="PIRSF" id="PIRSF037663">
    <property type="entry name" value="Acetyltransf_GNAT_prd"/>
    <property type="match status" value="1"/>
</dbReference>
<dbReference type="InterPro" id="IPR016181">
    <property type="entry name" value="Acyl_CoA_acyltransferase"/>
</dbReference>
<dbReference type="InterPro" id="IPR000182">
    <property type="entry name" value="GNAT_dom"/>
</dbReference>
<reference evidence="10" key="1">
    <citation type="submission" date="2022-02" db="EMBL/GenBank/DDBJ databases">
        <title>Coral-associated bacteria.</title>
        <authorList>
            <person name="Tang K."/>
            <person name="Wang X."/>
        </authorList>
    </citation>
    <scope>NUCLEOTIDE SEQUENCE</scope>
    <source>
        <strain evidence="10">SCSIO 43006</strain>
    </source>
</reference>
<dbReference type="Pfam" id="PF00583">
    <property type="entry name" value="Acetyltransf_1"/>
    <property type="match status" value="1"/>
</dbReference>
<evidence type="ECO:0000256" key="5">
    <source>
        <dbReference type="ARBA" id="ARBA00022679"/>
    </source>
</evidence>
<evidence type="ECO:0000259" key="9">
    <source>
        <dbReference type="PROSITE" id="PS51186"/>
    </source>
</evidence>
<dbReference type="SUPFAM" id="SSF55729">
    <property type="entry name" value="Acyl-CoA N-acyltransferases (Nat)"/>
    <property type="match status" value="1"/>
</dbReference>
<evidence type="ECO:0000256" key="6">
    <source>
        <dbReference type="ARBA" id="ARBA00023315"/>
    </source>
</evidence>
<dbReference type="EMBL" id="CP092418">
    <property type="protein sequence ID" value="USD23563.1"/>
    <property type="molecule type" value="Genomic_DNA"/>
</dbReference>
<name>A0ABY4VGZ9_9GAMM</name>
<keyword evidence="5 8" id="KW-0808">Transferase</keyword>
<comment type="similarity">
    <text evidence="2 8">Belongs to the acetyltransferase family. EctA subfamily.</text>
</comment>
<evidence type="ECO:0000256" key="1">
    <source>
        <dbReference type="ARBA" id="ARBA00004978"/>
    </source>
</evidence>
<evidence type="ECO:0000256" key="4">
    <source>
        <dbReference type="ARBA" id="ARBA00017935"/>
    </source>
</evidence>
<comment type="pathway">
    <text evidence="1 8">Amine and polyamine biosynthesis; ectoine biosynthesis; L-ectoine from L-aspartate 4-semialdehyde: step 2/3.</text>
</comment>
<keyword evidence="6 8" id="KW-0012">Acyltransferase</keyword>
<evidence type="ECO:0000313" key="10">
    <source>
        <dbReference type="EMBL" id="USD23563.1"/>
    </source>
</evidence>
<dbReference type="EC" id="2.3.1.178" evidence="3 8"/>
<evidence type="ECO:0000256" key="8">
    <source>
        <dbReference type="RuleBase" id="RU365045"/>
    </source>
</evidence>
<evidence type="ECO:0000256" key="2">
    <source>
        <dbReference type="ARBA" id="ARBA00010712"/>
    </source>
</evidence>
<accession>A0ABY4VGZ9</accession>
<dbReference type="InterPro" id="IPR012772">
    <property type="entry name" value="Ectoine_EctA"/>
</dbReference>
<organism evidence="10 11">
    <name type="scientific">Microbulbifer variabilis</name>
    <dbReference type="NCBI Taxonomy" id="266805"/>
    <lineage>
        <taxon>Bacteria</taxon>
        <taxon>Pseudomonadati</taxon>
        <taxon>Pseudomonadota</taxon>
        <taxon>Gammaproteobacteria</taxon>
        <taxon>Cellvibrionales</taxon>
        <taxon>Microbulbiferaceae</taxon>
        <taxon>Microbulbifer</taxon>
    </lineage>
</organism>
<protein>
    <recommendedName>
        <fullName evidence="4 8">L-2,4-diaminobutyric acid acetyltransferase</fullName>
        <shortName evidence="8">DABA acetyltransferase</shortName>
        <ecNumber evidence="3 8">2.3.1.178</ecNumber>
    </recommendedName>
</protein>
<dbReference type="PROSITE" id="PS51186">
    <property type="entry name" value="GNAT"/>
    <property type="match status" value="1"/>
</dbReference>
<evidence type="ECO:0000256" key="3">
    <source>
        <dbReference type="ARBA" id="ARBA00012355"/>
    </source>
</evidence>
<evidence type="ECO:0000256" key="7">
    <source>
        <dbReference type="ARBA" id="ARBA00048924"/>
    </source>
</evidence>
<dbReference type="NCBIfam" id="TIGR02406">
    <property type="entry name" value="ectoine_EctA"/>
    <property type="match status" value="1"/>
</dbReference>
<dbReference type="CDD" id="cd04301">
    <property type="entry name" value="NAT_SF"/>
    <property type="match status" value="1"/>
</dbReference>
<dbReference type="InterPro" id="IPR017255">
    <property type="entry name" value="AcTrfase_GNAT_prd"/>
</dbReference>
<comment type="catalytic activity">
    <reaction evidence="7 8">
        <text>L-2,4-diaminobutanoate + acetyl-CoA = (2S)-4-acetamido-2-aminobutanoate + CoA + H(+)</text>
        <dbReference type="Rhea" id="RHEA:16901"/>
        <dbReference type="ChEBI" id="CHEBI:15378"/>
        <dbReference type="ChEBI" id="CHEBI:57287"/>
        <dbReference type="ChEBI" id="CHEBI:57288"/>
        <dbReference type="ChEBI" id="CHEBI:58761"/>
        <dbReference type="ChEBI" id="CHEBI:58929"/>
        <dbReference type="EC" id="2.3.1.178"/>
    </reaction>
</comment>
<dbReference type="GO" id="GO:0033816">
    <property type="term" value="F:diaminobutyrate acetyltransferase activity"/>
    <property type="evidence" value="ECO:0007669"/>
    <property type="project" value="UniProtKB-EC"/>
</dbReference>
<gene>
    <name evidence="8 10" type="primary">ectA</name>
    <name evidence="10" type="ORF">MJO52_10595</name>
</gene>
<keyword evidence="11" id="KW-1185">Reference proteome</keyword>
<dbReference type="Gene3D" id="3.40.630.30">
    <property type="match status" value="1"/>
</dbReference>
<feature type="domain" description="N-acetyltransferase" evidence="9">
    <location>
        <begin position="1"/>
        <end position="151"/>
    </location>
</feature>
<proteinExistence type="inferred from homology"/>
<evidence type="ECO:0000313" key="11">
    <source>
        <dbReference type="Proteomes" id="UP001055658"/>
    </source>
</evidence>